<feature type="compositionally biased region" description="Acidic residues" evidence="1">
    <location>
        <begin position="57"/>
        <end position="68"/>
    </location>
</feature>
<feature type="compositionally biased region" description="Acidic residues" evidence="1">
    <location>
        <begin position="944"/>
        <end position="954"/>
    </location>
</feature>
<organism evidence="2 3">
    <name type="scientific">Meira miltonrushii</name>
    <dbReference type="NCBI Taxonomy" id="1280837"/>
    <lineage>
        <taxon>Eukaryota</taxon>
        <taxon>Fungi</taxon>
        <taxon>Dikarya</taxon>
        <taxon>Basidiomycota</taxon>
        <taxon>Ustilaginomycotina</taxon>
        <taxon>Exobasidiomycetes</taxon>
        <taxon>Exobasidiales</taxon>
        <taxon>Brachybasidiaceae</taxon>
        <taxon>Meira</taxon>
    </lineage>
</organism>
<evidence type="ECO:0000256" key="1">
    <source>
        <dbReference type="SAM" id="MobiDB-lite"/>
    </source>
</evidence>
<dbReference type="Gene3D" id="1.25.40.10">
    <property type="entry name" value="Tetratricopeptide repeat domain"/>
    <property type="match status" value="2"/>
</dbReference>
<dbReference type="GO" id="GO:0006383">
    <property type="term" value="P:transcription by RNA polymerase III"/>
    <property type="evidence" value="ECO:0007669"/>
    <property type="project" value="InterPro"/>
</dbReference>
<dbReference type="OrthoDB" id="9991317at2759"/>
<dbReference type="Proteomes" id="UP000245771">
    <property type="component" value="Unassembled WGS sequence"/>
</dbReference>
<keyword evidence="3" id="KW-1185">Reference proteome</keyword>
<dbReference type="EMBL" id="KZ819604">
    <property type="protein sequence ID" value="PWN33930.1"/>
    <property type="molecule type" value="Genomic_DNA"/>
</dbReference>
<evidence type="ECO:0000313" key="3">
    <source>
        <dbReference type="Proteomes" id="UP000245771"/>
    </source>
</evidence>
<feature type="compositionally biased region" description="Basic residues" evidence="1">
    <location>
        <begin position="1"/>
        <end position="17"/>
    </location>
</feature>
<feature type="region of interest" description="Disordered" evidence="1">
    <location>
        <begin position="599"/>
        <end position="623"/>
    </location>
</feature>
<dbReference type="SUPFAM" id="SSF48452">
    <property type="entry name" value="TPR-like"/>
    <property type="match status" value="2"/>
</dbReference>
<feature type="region of interest" description="Disordered" evidence="1">
    <location>
        <begin position="1"/>
        <end position="106"/>
    </location>
</feature>
<name>A0A316V8W1_9BASI</name>
<gene>
    <name evidence="2" type="ORF">FA14DRAFT_123625</name>
</gene>
<evidence type="ECO:0000313" key="2">
    <source>
        <dbReference type="EMBL" id="PWN33930.1"/>
    </source>
</evidence>
<dbReference type="FunCoup" id="A0A316V8W1">
    <property type="interactions" value="623"/>
</dbReference>
<dbReference type="InParanoid" id="A0A316V8W1"/>
<sequence>MPSGRPKRTSAPPKRKLTTLSASKKGKGKAKENDTSYDGDEYMEDDQSLGVEAYEQYFEEDDNEEPDFIESWRQIGSEHRRKQAAQQPERKDDDEGDMEEDRFQELAHALADANTKSSMSDVAVRWGTALHADEDADEEMDELAFEQDLRSATGFKSKKGRETDAFGRRKRVAPRQQAVSAEAKSLLAQANMAFAEDDIPETLSKLQEVIRIEPTIRSAWGTMAVCFAALNQPDKEIQSRIMEAHLTSNALTQWSTLAEQSREMGLREETLHCLEKAIRSSREEDRADVMDMMWERAELLVDKREIKKAARQYLSILEFHPTHSETIRRVVPLLHQLGMSDRAISILQICADIDMKAYPDPRLAGTDPSERATYSSDHIATLVDLLILANRPQDALDTIRKGARWLQGRAGETFWDDIQEDDREYDVDRSGNHRRGDLGRRVNMAPIYPLDIEFRIRLGTARARMGNVEEARNHYNIWPQGLDDEENENVQAERTDLLEETLQYAEMLSAERQKFNSEDYGFDDEDFDESIVEQMAQDYRRVADCLMGLEQFVEAVAWLEEVVKSGHYTLEAKLRLAEAYEASGRRDDAIKMVSEVLRERRNQQPPDGQQDYERDENSQDPDDTVLQSLSLFTEASKNRGAGASGRDKERRQAFQMEQIRENETVEAFNRIRSLEKSVFVDRWWHPDVPFTGDIHEQIYGNFENASERKERFERISEWTAEMEGLIRMFSDTPQLFPKDKNKLFGGMFRSQYKRKDRLYREARALLSRMGDSMIDENLAANNVEQTHFRGIALDDWVDLTMQYAFVLTKLHQFALARKVLRRVSHSNVVWAIHQRRQSLSLCYASCALYAGKYHAVFSEAALRYLPFIYQFHTEALRAMLVVSNSSGFAGHEALQTANNIKFFLRRSRIHESMVQDARIMFNKSKKRWIVRDSLFDRTGRGGPDEEEADGEDNFGQDTVNNTRMEDDDLNESDSEVDEQSRAGRREQADLGLQSRKVFDKPKIAWENVKDDPGMDASIHKPPTRYNPANELFYAGLLLTSSNGIPSMAYCLRTYAHFPNDALVCLACAVACLGRAANRQVDNRNQVVMQAYAFLHHYREIRKKEGQIKMEESNSVFKEGMNVYEPEIEYNFGRVAHQLGLNQLAVPHYNSVLRPHKDFAFGKKSGDDQMSIDAIPSSSDRQDFDCTAEAAFNLHLIYLTSGNPRLANAIVERYLRV</sequence>
<feature type="region of interest" description="Disordered" evidence="1">
    <location>
        <begin position="939"/>
        <end position="991"/>
    </location>
</feature>
<dbReference type="InterPro" id="IPR011990">
    <property type="entry name" value="TPR-like_helical_dom_sf"/>
</dbReference>
<dbReference type="STRING" id="1280837.A0A316V8W1"/>
<feature type="compositionally biased region" description="Acidic residues" evidence="1">
    <location>
        <begin position="965"/>
        <end position="977"/>
    </location>
</feature>
<dbReference type="GO" id="GO:0000127">
    <property type="term" value="C:transcription factor TFIIIC complex"/>
    <property type="evidence" value="ECO:0007669"/>
    <property type="project" value="TreeGrafter"/>
</dbReference>
<proteinExistence type="predicted"/>
<reference evidence="2 3" key="1">
    <citation type="journal article" date="2018" name="Mol. Biol. Evol.">
        <title>Broad Genomic Sampling Reveals a Smut Pathogenic Ancestry of the Fungal Clade Ustilaginomycotina.</title>
        <authorList>
            <person name="Kijpornyongpan T."/>
            <person name="Mondo S.J."/>
            <person name="Barry K."/>
            <person name="Sandor L."/>
            <person name="Lee J."/>
            <person name="Lipzen A."/>
            <person name="Pangilinan J."/>
            <person name="LaButti K."/>
            <person name="Hainaut M."/>
            <person name="Henrissat B."/>
            <person name="Grigoriev I.V."/>
            <person name="Spatafora J.W."/>
            <person name="Aime M.C."/>
        </authorList>
    </citation>
    <scope>NUCLEOTIDE SEQUENCE [LARGE SCALE GENOMIC DNA]</scope>
    <source>
        <strain evidence="2 3">MCA 3882</strain>
    </source>
</reference>
<dbReference type="PANTHER" id="PTHR23082">
    <property type="entry name" value="TRANSCRIPTION INITIATION FACTOR IIIC TFIIIC , POLYPEPTIDE 3-RELATED"/>
    <property type="match status" value="1"/>
</dbReference>
<dbReference type="GeneID" id="37018368"/>
<dbReference type="AlphaFoldDB" id="A0A316V8W1"/>
<accession>A0A316V8W1</accession>
<dbReference type="InterPro" id="IPR039340">
    <property type="entry name" value="Tfc4/TFIIIC-102/Sfc4"/>
</dbReference>
<dbReference type="SMART" id="SM00028">
    <property type="entry name" value="TPR"/>
    <property type="match status" value="6"/>
</dbReference>
<protein>
    <submittedName>
        <fullName evidence="2">TPR-like protein</fullName>
    </submittedName>
</protein>
<dbReference type="RefSeq" id="XP_025354232.1">
    <property type="nucleotide sequence ID" value="XM_025496587.1"/>
</dbReference>
<dbReference type="PANTHER" id="PTHR23082:SF0">
    <property type="entry name" value="GENERAL TRANSCRIPTION FACTOR 3C POLYPEPTIDE 3"/>
    <property type="match status" value="1"/>
</dbReference>
<dbReference type="InterPro" id="IPR019734">
    <property type="entry name" value="TPR_rpt"/>
</dbReference>
<feature type="compositionally biased region" description="Basic and acidic residues" evidence="1">
    <location>
        <begin position="978"/>
        <end position="988"/>
    </location>
</feature>
<feature type="compositionally biased region" description="Acidic residues" evidence="1">
    <location>
        <begin position="35"/>
        <end position="47"/>
    </location>
</feature>